<dbReference type="RefSeq" id="WP_091761012.1">
    <property type="nucleotide sequence ID" value="NZ_FOHB01000007.1"/>
</dbReference>
<keyword evidence="2" id="KW-0121">Carboxypeptidase</keyword>
<protein>
    <submittedName>
        <fullName evidence="2">Carboxypeptidase C (Cathepsin A)</fullName>
    </submittedName>
</protein>
<dbReference type="STRING" id="587636.SAMN05216199_3446"/>
<name>A0A1H9X712_9MICO</name>
<proteinExistence type="predicted"/>
<reference evidence="3" key="1">
    <citation type="submission" date="2016-10" db="EMBL/GenBank/DDBJ databases">
        <authorList>
            <person name="Varghese N."/>
            <person name="Submissions S."/>
        </authorList>
    </citation>
    <scope>NUCLEOTIDE SEQUENCE [LARGE SCALE GENOMIC DNA]</scope>
    <source>
        <strain evidence="3">CGMCC 1.6963</strain>
    </source>
</reference>
<keyword evidence="2" id="KW-0378">Hydrolase</keyword>
<dbReference type="EMBL" id="FOHB01000007">
    <property type="protein sequence ID" value="SES41914.1"/>
    <property type="molecule type" value="Genomic_DNA"/>
</dbReference>
<evidence type="ECO:0000256" key="1">
    <source>
        <dbReference type="SAM" id="MobiDB-lite"/>
    </source>
</evidence>
<evidence type="ECO:0000313" key="2">
    <source>
        <dbReference type="EMBL" id="SES41914.1"/>
    </source>
</evidence>
<keyword evidence="3" id="KW-1185">Reference proteome</keyword>
<feature type="compositionally biased region" description="Polar residues" evidence="1">
    <location>
        <begin position="28"/>
        <end position="38"/>
    </location>
</feature>
<gene>
    <name evidence="2" type="ORF">SAMN05216199_3446</name>
</gene>
<dbReference type="SUPFAM" id="SSF53474">
    <property type="entry name" value="alpha/beta-Hydrolases"/>
    <property type="match status" value="1"/>
</dbReference>
<feature type="region of interest" description="Disordered" evidence="1">
    <location>
        <begin position="1"/>
        <end position="43"/>
    </location>
</feature>
<dbReference type="Pfam" id="PF00450">
    <property type="entry name" value="Peptidase_S10"/>
    <property type="match status" value="1"/>
</dbReference>
<dbReference type="OrthoDB" id="9770107at2"/>
<keyword evidence="2" id="KW-0645">Protease</keyword>
<dbReference type="AlphaFoldDB" id="A0A1H9X712"/>
<accession>A0A1H9X712</accession>
<dbReference type="Gene3D" id="3.40.50.1820">
    <property type="entry name" value="alpha/beta hydrolase"/>
    <property type="match status" value="1"/>
</dbReference>
<dbReference type="Proteomes" id="UP000199019">
    <property type="component" value="Unassembled WGS sequence"/>
</dbReference>
<dbReference type="GO" id="GO:0004185">
    <property type="term" value="F:serine-type carboxypeptidase activity"/>
    <property type="evidence" value="ECO:0007669"/>
    <property type="project" value="InterPro"/>
</dbReference>
<sequence length="512" mass="56402">MADETADTRPAPAPSTGQAPDDTGHQNGGHTVTTTPASPQDDVVTTRHTLRVGRRTLRYTATTGRVVLRDEVFEDGKFTGFKPKAEMSLTAYVVDAPAGTNRPVTFAFNGGPGSSSVWLHLGLFGPRRVVMGDVGELLAPPYALEDNAQSLLAVSDLVFIDPVSTGYSRAVEGGTTKDYHGYTGDIESVGELIRLWTTRHNRWMSPKFLAGESYGTLRAAALAEHLQTRHGMYLNGVMLISSVLDLGSIGLHEPEDRGYANFLPTYAAVAHYHGKHGRRSLRSVLAEAEGYAARDYPWVLSRGNRLTRAERAEAVTTLARLTGLSEDYVDRADLRIEHVRFFTELLRDQRLAVGRLDSRFTGPLGSALAEAYDADPSHDAIAGPYAAAWNHYVRSELEYKNDLPYVQISAKAHEEWSYKEFEGRAVNVAPKLARAMRANPHLRVHVAYGYHDGATPYFAAQDVIAHLQVPQSLVDNIEHAYYEAGHMMYVHEPSRLQQSADLADFVTRASQP</sequence>
<organism evidence="2 3">
    <name type="scientific">Pedococcus cremeus</name>
    <dbReference type="NCBI Taxonomy" id="587636"/>
    <lineage>
        <taxon>Bacteria</taxon>
        <taxon>Bacillati</taxon>
        <taxon>Actinomycetota</taxon>
        <taxon>Actinomycetes</taxon>
        <taxon>Micrococcales</taxon>
        <taxon>Intrasporangiaceae</taxon>
        <taxon>Pedococcus</taxon>
    </lineage>
</organism>
<dbReference type="InterPro" id="IPR001563">
    <property type="entry name" value="Peptidase_S10"/>
</dbReference>
<evidence type="ECO:0000313" key="3">
    <source>
        <dbReference type="Proteomes" id="UP000199019"/>
    </source>
</evidence>
<dbReference type="InterPro" id="IPR029058">
    <property type="entry name" value="AB_hydrolase_fold"/>
</dbReference>
<dbReference type="GO" id="GO:0006508">
    <property type="term" value="P:proteolysis"/>
    <property type="evidence" value="ECO:0007669"/>
    <property type="project" value="InterPro"/>
</dbReference>